<protein>
    <submittedName>
        <fullName evidence="1">Uncharacterized protein</fullName>
    </submittedName>
</protein>
<reference evidence="1 2" key="1">
    <citation type="submission" date="2022-12" db="EMBL/GenBank/DDBJ databases">
        <title>Chromosome-scale assembly of the Ensete ventricosum genome.</title>
        <authorList>
            <person name="Dussert Y."/>
            <person name="Stocks J."/>
            <person name="Wendawek A."/>
            <person name="Woldeyes F."/>
            <person name="Nichols R.A."/>
            <person name="Borrell J.S."/>
        </authorList>
    </citation>
    <scope>NUCLEOTIDE SEQUENCE [LARGE SCALE GENOMIC DNA]</scope>
    <source>
        <strain evidence="2">cv. Maze</strain>
        <tissue evidence="1">Seeds</tissue>
    </source>
</reference>
<sequence length="105" mass="11987">MGFSWVRCSNGDEVHPTRVARWEQRRLCDPRYGSDDPEEIGRRNGDFGGVRPMDCIDLDVVHWVSGIFGVLELCSWVVKVVKFTEIVSLTEFRLLSFFIGNGYAS</sequence>
<evidence type="ECO:0000313" key="2">
    <source>
        <dbReference type="Proteomes" id="UP001222027"/>
    </source>
</evidence>
<dbReference type="EMBL" id="JAQQAF010000005">
    <property type="protein sequence ID" value="KAJ8485457.1"/>
    <property type="molecule type" value="Genomic_DNA"/>
</dbReference>
<keyword evidence="2" id="KW-1185">Reference proteome</keyword>
<name>A0AAV8R252_ENSVE</name>
<dbReference type="AlphaFoldDB" id="A0AAV8R252"/>
<organism evidence="1 2">
    <name type="scientific">Ensete ventricosum</name>
    <name type="common">Abyssinian banana</name>
    <name type="synonym">Musa ensete</name>
    <dbReference type="NCBI Taxonomy" id="4639"/>
    <lineage>
        <taxon>Eukaryota</taxon>
        <taxon>Viridiplantae</taxon>
        <taxon>Streptophyta</taxon>
        <taxon>Embryophyta</taxon>
        <taxon>Tracheophyta</taxon>
        <taxon>Spermatophyta</taxon>
        <taxon>Magnoliopsida</taxon>
        <taxon>Liliopsida</taxon>
        <taxon>Zingiberales</taxon>
        <taxon>Musaceae</taxon>
        <taxon>Ensete</taxon>
    </lineage>
</organism>
<evidence type="ECO:0000313" key="1">
    <source>
        <dbReference type="EMBL" id="KAJ8485457.1"/>
    </source>
</evidence>
<comment type="caution">
    <text evidence="1">The sequence shown here is derived from an EMBL/GenBank/DDBJ whole genome shotgun (WGS) entry which is preliminary data.</text>
</comment>
<dbReference type="Proteomes" id="UP001222027">
    <property type="component" value="Unassembled WGS sequence"/>
</dbReference>
<accession>A0AAV8R252</accession>
<proteinExistence type="predicted"/>
<gene>
    <name evidence="1" type="ORF">OPV22_017942</name>
</gene>